<dbReference type="Gene3D" id="3.20.20.140">
    <property type="entry name" value="Metal-dependent hydrolases"/>
    <property type="match status" value="1"/>
</dbReference>
<comment type="caution">
    <text evidence="4">The sequence shown here is derived from an EMBL/GenBank/DDBJ whole genome shotgun (WGS) entry which is preliminary data.</text>
</comment>
<keyword evidence="2" id="KW-0378">Hydrolase</keyword>
<sequence>MATSLIRSRAMITRTLSATEWEEIADGALIQEDGIITATGTYDDLHRRHPTLAVVGTGREVMLPGFVNGHHHVGLTPLQLGSPDMPLELWFVTRMVARTLNVYLDTLYSAFEMIGSGITTVQHLHGWSPGRLPEVEARSAELIRAYEDIGMRVSYCLALRDQNRLVYGADQELVASLPPALRGPMQRWFDRFQLSLEDNLDLFRNLHRSHGARRRVKVQLAPANLHWCSDRALTAMAGLSREYDAPMHMHLVETAYQKEYARRRGGGTAVEYLDRFGLLGPNLTIGHGTWLTARDIDRLAETGSCVCHNCSSNFRLRSGVAPLNRLEAAGINTAIGLDEAGINDDRDMLQEMRLVLRAHRVPGMDPAAVPQMAQVLRMATIGGARTTAWRDSLGTLEVGKGCDLSLVDWDGIAYPYLDPLTPLLDAVIQRAKSSAVRTVACDGEVIYQDGRFTRVDRDGALKQLHDELSHALSDDEVERRKLSKALLPHVQRFYADYIDPARHEPFYRPSSRV</sequence>
<dbReference type="Pfam" id="PF01979">
    <property type="entry name" value="Amidohydro_1"/>
    <property type="match status" value="1"/>
</dbReference>
<accession>A0ABT8AAQ2</accession>
<evidence type="ECO:0000313" key="4">
    <source>
        <dbReference type="EMBL" id="MDN3566820.1"/>
    </source>
</evidence>
<organism evidence="4 5">
    <name type="scientific">Paeniroseomonas aquatica</name>
    <dbReference type="NCBI Taxonomy" id="373043"/>
    <lineage>
        <taxon>Bacteria</taxon>
        <taxon>Pseudomonadati</taxon>
        <taxon>Pseudomonadota</taxon>
        <taxon>Alphaproteobacteria</taxon>
        <taxon>Acetobacterales</taxon>
        <taxon>Acetobacteraceae</taxon>
        <taxon>Paeniroseomonas</taxon>
    </lineage>
</organism>
<gene>
    <name evidence="4" type="ORF">QWZ14_20785</name>
</gene>
<dbReference type="InterPro" id="IPR050287">
    <property type="entry name" value="MTA/SAH_deaminase"/>
</dbReference>
<evidence type="ECO:0000256" key="1">
    <source>
        <dbReference type="ARBA" id="ARBA00006745"/>
    </source>
</evidence>
<dbReference type="InterPro" id="IPR011059">
    <property type="entry name" value="Metal-dep_hydrolase_composite"/>
</dbReference>
<dbReference type="PANTHER" id="PTHR43794">
    <property type="entry name" value="AMINOHYDROLASE SSNA-RELATED"/>
    <property type="match status" value="1"/>
</dbReference>
<name>A0ABT8AAQ2_9PROT</name>
<dbReference type="SUPFAM" id="SSF51338">
    <property type="entry name" value="Composite domain of metallo-dependent hydrolases"/>
    <property type="match status" value="2"/>
</dbReference>
<evidence type="ECO:0000256" key="2">
    <source>
        <dbReference type="ARBA" id="ARBA00022801"/>
    </source>
</evidence>
<dbReference type="EMBL" id="JAUFPN010000182">
    <property type="protein sequence ID" value="MDN3566820.1"/>
    <property type="molecule type" value="Genomic_DNA"/>
</dbReference>
<proteinExistence type="inferred from homology"/>
<dbReference type="SUPFAM" id="SSF51556">
    <property type="entry name" value="Metallo-dependent hydrolases"/>
    <property type="match status" value="1"/>
</dbReference>
<dbReference type="InterPro" id="IPR032466">
    <property type="entry name" value="Metal_Hydrolase"/>
</dbReference>
<dbReference type="PANTHER" id="PTHR43794:SF11">
    <property type="entry name" value="AMIDOHYDROLASE-RELATED DOMAIN-CONTAINING PROTEIN"/>
    <property type="match status" value="1"/>
</dbReference>
<comment type="similarity">
    <text evidence="1">Belongs to the metallo-dependent hydrolases superfamily. ATZ/TRZ family.</text>
</comment>
<reference evidence="5" key="1">
    <citation type="journal article" date="2019" name="Int. J. Syst. Evol. Microbiol.">
        <title>The Global Catalogue of Microorganisms (GCM) 10K type strain sequencing project: providing services to taxonomists for standard genome sequencing and annotation.</title>
        <authorList>
            <consortium name="The Broad Institute Genomics Platform"/>
            <consortium name="The Broad Institute Genome Sequencing Center for Infectious Disease"/>
            <person name="Wu L."/>
            <person name="Ma J."/>
        </authorList>
    </citation>
    <scope>NUCLEOTIDE SEQUENCE [LARGE SCALE GENOMIC DNA]</scope>
    <source>
        <strain evidence="5">CECT 7131</strain>
    </source>
</reference>
<feature type="domain" description="Amidohydrolase-related" evidence="3">
    <location>
        <begin position="61"/>
        <end position="445"/>
    </location>
</feature>
<evidence type="ECO:0000313" key="5">
    <source>
        <dbReference type="Proteomes" id="UP001529369"/>
    </source>
</evidence>
<dbReference type="RefSeq" id="WP_290318775.1">
    <property type="nucleotide sequence ID" value="NZ_JAUFPN010000182.1"/>
</dbReference>
<keyword evidence="5" id="KW-1185">Reference proteome</keyword>
<dbReference type="InterPro" id="IPR006680">
    <property type="entry name" value="Amidohydro-rel"/>
</dbReference>
<dbReference type="Proteomes" id="UP001529369">
    <property type="component" value="Unassembled WGS sequence"/>
</dbReference>
<protein>
    <submittedName>
        <fullName evidence="4">Amidohydrolase family protein</fullName>
    </submittedName>
</protein>
<evidence type="ECO:0000259" key="3">
    <source>
        <dbReference type="Pfam" id="PF01979"/>
    </source>
</evidence>
<dbReference type="Gene3D" id="2.30.40.10">
    <property type="entry name" value="Urease, subunit C, domain 1"/>
    <property type="match status" value="1"/>
</dbReference>